<dbReference type="AlphaFoldDB" id="A0A1I7EYF7"/>
<dbReference type="RefSeq" id="WP_092547676.1">
    <property type="nucleotide sequence ID" value="NZ_CAWRBG010000045.1"/>
</dbReference>
<evidence type="ECO:0000313" key="7">
    <source>
        <dbReference type="Proteomes" id="UP000242496"/>
    </source>
</evidence>
<evidence type="ECO:0000259" key="5">
    <source>
        <dbReference type="Pfam" id="PF00419"/>
    </source>
</evidence>
<dbReference type="EMBL" id="FPBJ01000002">
    <property type="protein sequence ID" value="SFU28925.1"/>
    <property type="molecule type" value="Genomic_DNA"/>
</dbReference>
<proteinExistence type="inferred from homology"/>
<dbReference type="Gene3D" id="2.60.40.1090">
    <property type="entry name" value="Fimbrial-type adhesion domain"/>
    <property type="match status" value="1"/>
</dbReference>
<comment type="similarity">
    <text evidence="2">Belongs to the fimbrial protein family.</text>
</comment>
<evidence type="ECO:0000256" key="1">
    <source>
        <dbReference type="ARBA" id="ARBA00004561"/>
    </source>
</evidence>
<sequence length="322" mass="34609">MTGNTEGIQCAKSMISELMMKKLYQLFLPVIFLGGIFCSTGAEADNSFTCNGMAVDDDKVREVDLSQVVFLSDTQEGQVLFKGNTTLSGLPGLNDNDQLSYSFSKNLSGNSGITMAVVDDNDTSLSPNTSHITPSTGVTFKFLRGSNLMAGKLTGASLPQLCIHSANKANKARIKFTGTVKIRESTCTTPDVRVEMGDYDIADFKRKDSFTNWKNIGTGIVLNNCPDNTNLSITVLASNSVVNGGAQGIMEIDSSGGAAKGIGIQLQYDDNNFVKFGQPHQLTNSVSKGVITIPLQARYIQTENHVTPGKANGKVTYTMSYY</sequence>
<dbReference type="OrthoDB" id="6466115at2"/>
<dbReference type="STRING" id="351659.SAMN05421784_10275"/>
<evidence type="ECO:0000256" key="4">
    <source>
        <dbReference type="ARBA" id="ARBA00023263"/>
    </source>
</evidence>
<reference evidence="7" key="1">
    <citation type="submission" date="2016-10" db="EMBL/GenBank/DDBJ databases">
        <authorList>
            <person name="Varghese N."/>
            <person name="Submissions S."/>
        </authorList>
    </citation>
    <scope>NUCLEOTIDE SEQUENCE [LARGE SCALE GENOMIC DNA]</scope>
    <source>
        <strain evidence="7">DSM 18168</strain>
    </source>
</reference>
<evidence type="ECO:0000256" key="2">
    <source>
        <dbReference type="ARBA" id="ARBA00006671"/>
    </source>
</evidence>
<protein>
    <submittedName>
        <fullName evidence="6">Pilin (Type 1 fimbria component protein)</fullName>
    </submittedName>
</protein>
<name>A0A1I7EYF7_9GAMM</name>
<comment type="subcellular location">
    <subcellularLocation>
        <location evidence="1">Fimbrium</location>
    </subcellularLocation>
</comment>
<dbReference type="InterPro" id="IPR036937">
    <property type="entry name" value="Adhesion_dom_fimbrial_sf"/>
</dbReference>
<keyword evidence="4" id="KW-0281">Fimbrium</keyword>
<dbReference type="Proteomes" id="UP000242496">
    <property type="component" value="Unassembled WGS sequence"/>
</dbReference>
<dbReference type="PANTHER" id="PTHR33420:SF3">
    <property type="entry name" value="FIMBRIAL SUBUNIT ELFA"/>
    <property type="match status" value="1"/>
</dbReference>
<gene>
    <name evidence="6" type="ORF">SAMN05421784_10275</name>
</gene>
<accession>A0A1I7EYF7</accession>
<keyword evidence="3" id="KW-0732">Signal</keyword>
<keyword evidence="7" id="KW-1185">Reference proteome</keyword>
<dbReference type="InterPro" id="IPR008966">
    <property type="entry name" value="Adhesion_dom_sf"/>
</dbReference>
<dbReference type="Pfam" id="PF00419">
    <property type="entry name" value="Fimbrial"/>
    <property type="match status" value="1"/>
</dbReference>
<dbReference type="SUPFAM" id="SSF49401">
    <property type="entry name" value="Bacterial adhesins"/>
    <property type="match status" value="1"/>
</dbReference>
<dbReference type="GO" id="GO:0043709">
    <property type="term" value="P:cell adhesion involved in single-species biofilm formation"/>
    <property type="evidence" value="ECO:0007669"/>
    <property type="project" value="TreeGrafter"/>
</dbReference>
<dbReference type="InterPro" id="IPR050263">
    <property type="entry name" value="Bact_Fimbrial_Adh_Pro"/>
</dbReference>
<feature type="domain" description="Fimbrial-type adhesion" evidence="5">
    <location>
        <begin position="174"/>
        <end position="321"/>
    </location>
</feature>
<dbReference type="InterPro" id="IPR000259">
    <property type="entry name" value="Adhesion_dom_fimbrial"/>
</dbReference>
<evidence type="ECO:0000313" key="6">
    <source>
        <dbReference type="EMBL" id="SFU28925.1"/>
    </source>
</evidence>
<dbReference type="GO" id="GO:0009289">
    <property type="term" value="C:pilus"/>
    <property type="evidence" value="ECO:0007669"/>
    <property type="project" value="UniProtKB-SubCell"/>
</dbReference>
<dbReference type="PANTHER" id="PTHR33420">
    <property type="entry name" value="FIMBRIAL SUBUNIT ELFA-RELATED"/>
    <property type="match status" value="1"/>
</dbReference>
<organism evidence="6 7">
    <name type="scientific">Xenorhabdus koppenhoeferi</name>
    <dbReference type="NCBI Taxonomy" id="351659"/>
    <lineage>
        <taxon>Bacteria</taxon>
        <taxon>Pseudomonadati</taxon>
        <taxon>Pseudomonadota</taxon>
        <taxon>Gammaproteobacteria</taxon>
        <taxon>Enterobacterales</taxon>
        <taxon>Morganellaceae</taxon>
        <taxon>Xenorhabdus</taxon>
    </lineage>
</organism>
<evidence type="ECO:0000256" key="3">
    <source>
        <dbReference type="ARBA" id="ARBA00022729"/>
    </source>
</evidence>